<keyword evidence="3" id="KW-1185">Reference proteome</keyword>
<proteinExistence type="predicted"/>
<gene>
    <name evidence="2" type="ORF">Dia5BBH33_12120</name>
</gene>
<dbReference type="Proteomes" id="UP000320585">
    <property type="component" value="Chromosome"/>
</dbReference>
<feature type="domain" description="GGDEF" evidence="1">
    <location>
        <begin position="439"/>
        <end position="561"/>
    </location>
</feature>
<dbReference type="SUPFAM" id="SSF55781">
    <property type="entry name" value="GAF domain-like"/>
    <property type="match status" value="1"/>
</dbReference>
<dbReference type="InterPro" id="IPR052155">
    <property type="entry name" value="Biofilm_reg_signaling"/>
</dbReference>
<dbReference type="InterPro" id="IPR043128">
    <property type="entry name" value="Rev_trsase/Diguanyl_cyclase"/>
</dbReference>
<organism evidence="2 3">
    <name type="scientific">Dialister hominis</name>
    <dbReference type="NCBI Taxonomy" id="2582419"/>
    <lineage>
        <taxon>Bacteria</taxon>
        <taxon>Bacillati</taxon>
        <taxon>Bacillota</taxon>
        <taxon>Negativicutes</taxon>
        <taxon>Veillonellales</taxon>
        <taxon>Veillonellaceae</taxon>
        <taxon>Dialister</taxon>
    </lineage>
</organism>
<dbReference type="InterPro" id="IPR029787">
    <property type="entry name" value="Nucleotide_cyclase"/>
</dbReference>
<sequence>MLASYGKETADELLREVTSRINSVFGRSGPVGRINGGEFILLFHYEDQGAVSDMSRKLKEEISHIDHVKNIPCKVDANTLITYGSDKIAAGKLMEQAIGIIRSGGAEISVDDWVNKGELFDRIPIPYVLLDVPIGNDGMISGIICRYKNTAYEKMMGIHNKTELEKRFSDLLDTPDYTWRQRLYEAAYEGRTVFNQKYFPEEGEWLDYLFFRGPRRGTCSAMILHRDKSTVQAAPRVLNYSTDHLVNYLMDILIKGENYGTAIGSVLKEIGIIISADRVFIGNIQNQSVSYPFSWCREGLASIKNLGFTGADFDEYVEMRKHLLEKNDSIAISDIDDIKETDRVTYQFLKAHDVHSIAEVPIFRDNHLYGFLGVINYDRENGVDVRYMLEKVAGYLDLKARNQELMDTLKYMSGNNLLTGLHNRNAMSKKVEELKLHRTPVGIIYADLNNLKATNDTYGHDAGDLRLKEIADIMKEIFDLDDIYRLGGDEFIIIMDNVKKLDKMDKLRKFKKVIRNRSVDVAIGFEWVENASEFDFGMKSADKKMYRNKKKYYKTHKLTERGDERAAAR</sequence>
<dbReference type="CDD" id="cd01949">
    <property type="entry name" value="GGDEF"/>
    <property type="match status" value="1"/>
</dbReference>
<dbReference type="NCBIfam" id="TIGR00254">
    <property type="entry name" value="GGDEF"/>
    <property type="match status" value="1"/>
</dbReference>
<dbReference type="GeneID" id="92716434"/>
<dbReference type="Pfam" id="PF00990">
    <property type="entry name" value="GGDEF"/>
    <property type="match status" value="2"/>
</dbReference>
<evidence type="ECO:0000259" key="1">
    <source>
        <dbReference type="PROSITE" id="PS50887"/>
    </source>
</evidence>
<name>A0A8D4UUP5_9FIRM</name>
<evidence type="ECO:0000313" key="2">
    <source>
        <dbReference type="EMBL" id="BBK25277.1"/>
    </source>
</evidence>
<dbReference type="Gene3D" id="3.30.70.270">
    <property type="match status" value="2"/>
</dbReference>
<accession>A0A8D4UUP5</accession>
<dbReference type="SMART" id="SM00267">
    <property type="entry name" value="GGDEF"/>
    <property type="match status" value="1"/>
</dbReference>
<dbReference type="PANTHER" id="PTHR44757:SF2">
    <property type="entry name" value="BIOFILM ARCHITECTURE MAINTENANCE PROTEIN MBAA"/>
    <property type="match status" value="1"/>
</dbReference>
<dbReference type="Gene3D" id="3.30.450.40">
    <property type="match status" value="1"/>
</dbReference>
<protein>
    <recommendedName>
        <fullName evidence="1">GGDEF domain-containing protein</fullName>
    </recommendedName>
</protein>
<feature type="domain" description="GGDEF" evidence="1">
    <location>
        <begin position="1"/>
        <end position="122"/>
    </location>
</feature>
<dbReference type="InterPro" id="IPR029016">
    <property type="entry name" value="GAF-like_dom_sf"/>
</dbReference>
<dbReference type="OrthoDB" id="1634656at2"/>
<dbReference type="RefSeq" id="WP_143332580.1">
    <property type="nucleotide sequence ID" value="NZ_AP019697.1"/>
</dbReference>
<evidence type="ECO:0000313" key="3">
    <source>
        <dbReference type="Proteomes" id="UP000320585"/>
    </source>
</evidence>
<reference evidence="3" key="1">
    <citation type="submission" date="2019-05" db="EMBL/GenBank/DDBJ databases">
        <title>Complete genome sequencing of Dialister sp. strain 5BBH33.</title>
        <authorList>
            <person name="Sakamoto M."/>
            <person name="Murakami T."/>
            <person name="Mori H."/>
        </authorList>
    </citation>
    <scope>NUCLEOTIDE SEQUENCE [LARGE SCALE GENOMIC DNA]</scope>
    <source>
        <strain evidence="3">5BBH33</strain>
    </source>
</reference>
<dbReference type="KEGG" id="dho:Dia5BBH33_12120"/>
<dbReference type="SUPFAM" id="SSF55073">
    <property type="entry name" value="Nucleotide cyclase"/>
    <property type="match status" value="2"/>
</dbReference>
<dbReference type="PANTHER" id="PTHR44757">
    <property type="entry name" value="DIGUANYLATE CYCLASE DGCP"/>
    <property type="match status" value="1"/>
</dbReference>
<dbReference type="PROSITE" id="PS50887">
    <property type="entry name" value="GGDEF"/>
    <property type="match status" value="2"/>
</dbReference>
<dbReference type="AlphaFoldDB" id="A0A8D4UUP5"/>
<dbReference type="InterPro" id="IPR000160">
    <property type="entry name" value="GGDEF_dom"/>
</dbReference>
<dbReference type="EMBL" id="AP019697">
    <property type="protein sequence ID" value="BBK25277.1"/>
    <property type="molecule type" value="Genomic_DNA"/>
</dbReference>